<keyword evidence="4" id="KW-1185">Reference proteome</keyword>
<dbReference type="InterPro" id="IPR013783">
    <property type="entry name" value="Ig-like_fold"/>
</dbReference>
<gene>
    <name evidence="3" type="ORF">R5R33_13585</name>
</gene>
<sequence>MLLLASGQVWAAYSNMCVVGEQNPPTNLVDVMGSSYCELCGFGYVDVQITNPYRAGENADGDQPYDTRVVTISGDTRTQTRRNSSYGSQNPALNFNNSNGLTITLNNGLELYTGQAPVLPLGGSLSGTSAVTLSNMSDLSPGQTVTLRIPVHRPPNNSPESLYNTTPQATATISYTMADSCNDAPGQRENFRSDNTWYDGCGGNRCSGSEDPDNYPTDFWQSYTRPDGTDSGAVDIRQPAISLNKQGWNYDSGQREGTRSDQVFGHNDDDIVWRINIQNTGDAPLQDLRIDDVLSRADVMDANYVCANVTDANNAAANNGTPTGGSSCIATDAATGTVLNDWDLDAPFGHNDNIPAPYAATVNAVTAGTSTDAIDIRQGGNINLYVVGKIHSNGSCASGRLTNTFNDVEFGCAVQTPPGGIDSGEDDTALLDTFYGLNGGTNALRVERQLTGITGTGPVGMRGLMTITLRNEGHGTVWFDPAMAWHLRDELPDEYVVDPSYAPRIETQNSLYGPYLGRVDTLQWVNAQGAIPGNTGDSTSYLNNSEPQFKLTSSTTDTDADQAEESTGLMRHGDVVVIRFAVVMKAAEYFDRAADLDVLQEDPAVALFKRPGERTDPDLSGFSSFDNIVEMQIKTLCNTQGLLQSRMTGNGQNDTFAANSAGTPVQFDPEELDVSIDQPTFIITDDRSQTTPLSVTLSNHGGDEARDFRVFISFGATINVVSNTSPMGFSCAVVPITQSSVDGNDRPMGHPDPYRVWAVNPAPDQVDKMHMLLPTNGTVYQCQPDGSPFTASFAAGASATFEFEVNKTTSSAGVAADDLTFRADVVGEIFTLSDFAITPAQINYNTVNANQVNNGGNRSISNITVNNPTGITNGHPLWFPAPGLDSAGNKRTDGEVDRGNLYSLDAHWSRGIGFNLKKDQVTAGDTGSGNFGGVPDLGVCNENTAAVTRAPANTFPGQTKPAEHVQVGEECTVRIQTGGWFGFDSRGFNFIGVRDIQVLDLIPNGQGYISSTVPLFTPQIAGATQAPNDPSTTALGELSPFGWRFTGTEASGFAGAPNSDYVIDIDQWFTINNTSRLLNKIQNDRAAPNVHGSDSANVLDSSFKGVFFNNNTGIWEEYEFGSYGGGETVGYPKEPIRRVDVVIAEPLINVVKEICAAADFNAASGACGAGWNADYQGASTTNDYIYRLTVNSEAAADGHPRPPVYDLTVEDTLPDLLFIEDLNADGIDNDGDGLVDAADTDGEGSIVGNVMNDGNPTTITFSHTQGVDGTGLRRLEPGASAYMYYRVDPDDRIAPSEVLTNTVVVTYYDSLEGSANEHGNQTVVMPGSGELGGARTYPAAADTNTEAEASLTFSEPATEPKTITGLSETPLVGSGIQPVKIGEEIEYTLTAELPVAQLRNLTVTDQLPAGLVCTEAPAIDLSTDAPWSAAGFKRPDLSNVGDVTPVCSDSQVQWSFGDVVLTNPSSDRDPNRFTFELKFVARVQNSAANNDSTSLINGQPATNATLEWRDESGSDHSLDYGQVEAQITEPLIALTKSWDATADLDAGDVITITLTATNNGTANAYNLRLWDDLLDSEMTFVDTSVTGTTVPDSVDTTTFGANRPVFVWNPENPLVPGASREFSFQVRIDDTAQPLQQLSNIAHAAWTSLPGQSTALNTVGEIGIDGALDGQRVGELPHASDAINDYEASSNTVDTVLAALAFTKEDITANGTAAETRTIGAHREFQLEVAVPDGVSNNVRITDSLAAGGTTYVLARDANYEISCSYVGIELINGVAPVDGACNFNGVPTSDATGDVVWDIGTVDTVSEDDAGTAPVSPTITIHYFARIDNEIVETQAGDSLRNDATLNYSNGQTGAEETLADSTAAITAVEPDLEIVKAVTNTTGSAGLAQGGDVLEYVLTIRHTGASTVDAFDLNVLDILPPEVRFEASFAPTASINGSPVAGFVAAPATPASDQLVWGRENGDNGLDLPLGQTLEITYRANVVSVFGQPVMNEAYVDWSSLDDNVIGQDIYQRHGFGCPTVTDPNNYCYGPAQASINTEDNSGLQKLVVSDSYDDPADSTVRVGDTVTYRLEVNVQPGTTNAVVVTDTMDTGLVLESFTVDDASGGYVFTPVSQPSAGDTSLTWNFGNVTRELGTAAPLIIEYVARVTEDAGIPHVASTTLSNTAILSYTDGSGNPPTDPDVLASLESTVTVTVLQPVIDNLTKIDRDGRSSPYLVGDIANDVMRFSLQACNSGAAPAYDMQLTDDLPWEMDEASIQNIEVAIDGTAVAESDYTYTPPAGRDGNMVFALGVPVDPGLCVTVNYDIGFHTDVGGDQSWQNTFVIDEYWSLPDTSGQKYAPVQLPAPFVMSTAAAVVEPLVKALLLPADGTATVGEQVQYRITVPGVANTAVALRNVQVIDTLDSLGDIVLFESATLNGEAFTPVVDQAAGTITFDIPSIDVGTVAEIEIFAQVADVATAIAGTVITNTADFTYEEGGNNLPGGGNDVSFTIVEPDLIMDKSGPTNVQAGLPGRFVLDVHNAGEGTAYGITLTDILPSAGDGGEQGGMCTTPPENITAEILDGAGNSVSTLSAGTDFTTSYDVNTCTLIVTTTGDGGAVAADHHLQLAYDAYLDMDTEHGAVLTNIAGATQWFGLPADADLRRGYDRTITDGSPSVVDFEDAFTITAQVPRVAFAKTVENITRSENPAVNASPADLLRYTLTLTNEEDVAVDDFKVQDDLGSLNAFVAFASGTLNIVSLPTGADSSASDATGGTNGAGLLDVSNLSLAPAGQAGDRIEIVFEVQLAAVIDNASVVLNQAQLQLPGQSVFVSDDPNINGVEDPEVAGDEDPTRVIIESAPLLKVEKISEDLTGEPDSLMPGDTLRYTIRVENIGNENMLEASLRDQVPANTTYVAGSTTLNGASLDDVNGTTPLTQTLVIQSPGSETGELLADPAASGAQAAIITFDVTINNVKDGTLISNQGFANGVGAGSGNVPVEEKPSDDPTTEVADDPTIDIVGNVPLLRAQKTVQLAVDNLTTGIVDPEDVLRYTITVTNLGGKDATEARFVDLVPEHTTYVAGSTTLNGIAITDNGVDSPLVAGIAISSEDLTPPLPAEGEGVLTTAQTATIVFDVMVNADTERGTIISNQGNVYSLELPLTLTDADGNSSNGAQPTEVVVGDAQQLSITKEVAVVGGGAAESGKVLEYIVRVTNISAVPASLVSIYDDLLVAGEGVLTYVADSARLNGLADGVMVDGSLITADYSNVYGDLQPSETITLRFEAKLGENLAMGYTVVNTAQVKWNDPPAYNEATVTIDIGGTPGIANLSGYLWHDVNFSETTDSEEQLLTNWSVELYYNNALLETVQSDDKGYFQFAGLVPNLDGANVAVASYELRYLAPNAVGTTASLGTASSDYTNGPQQIRDIYIDSGSNPQNLNLPITPNGVIYDSVLRAPVNGARVRLLGASSGQPLPDSCFDDPKQQNQVTLTGGFYKFDVNFSSAACAVNADYLIELDVPSADYVAGPSQIIPPQTGVDTGSFDVAACLGSAADMIPGTPYHCEVQLSVLPPSIDLDARSSETDYYLRVNLDDSNQPGSSQLFNNHIALDPQLEGALALTKTAAMLNVTRSQLVPYTITFSNSLPVPLTDLQLVDYFPAGFKYVAGSANLDGVKVEPEVNGLQLQWPSLRAEPEQTHSMKLLLVVGSGVGEGEYINRARMFNELSGQQTSGEASATVRVVPDPTFDCTDVIGKVFDDKNLNGYQDAGEGGVPGARVVTANGLKATADAHGRFHITCAAVPNPDRGSNFVLKLDDRSLPSGYRLTTENPRVQRATRGKMLEFNFGTSLHRVVRLDLAEAVFEPGTSELRPQWRSRTELLLERLQEAPSVLRLSYLAENEDPSLVDARLATIKARIAEDWAALNCCYPLNIETEIFWRRGAPPARGNVLDGLKHSVNRMIGSDDQGGAR</sequence>
<protein>
    <submittedName>
        <fullName evidence="3">Isopeptide-forming domain-containing fimbrial protein</fullName>
    </submittedName>
</protein>
<evidence type="ECO:0000313" key="4">
    <source>
        <dbReference type="Proteomes" id="UP001302477"/>
    </source>
</evidence>
<dbReference type="KEGG" id="mpaf:R5R33_13585"/>
<evidence type="ECO:0000313" key="3">
    <source>
        <dbReference type="EMBL" id="WOX04765.1"/>
    </source>
</evidence>
<dbReference type="EMBL" id="CP137555">
    <property type="protein sequence ID" value="WOX04765.1"/>
    <property type="molecule type" value="Genomic_DNA"/>
</dbReference>
<feature type="region of interest" description="Disordered" evidence="1">
    <location>
        <begin position="535"/>
        <end position="560"/>
    </location>
</feature>
<dbReference type="InterPro" id="IPR001434">
    <property type="entry name" value="OmcB-like_DUF11"/>
</dbReference>
<dbReference type="InterPro" id="IPR047589">
    <property type="entry name" value="DUF11_rpt"/>
</dbReference>
<proteinExistence type="predicted"/>
<evidence type="ECO:0000256" key="1">
    <source>
        <dbReference type="SAM" id="MobiDB-lite"/>
    </source>
</evidence>
<dbReference type="RefSeq" id="WP_318953241.1">
    <property type="nucleotide sequence ID" value="NZ_CP137555.1"/>
</dbReference>
<dbReference type="Gene3D" id="2.60.40.10">
    <property type="entry name" value="Immunoglobulins"/>
    <property type="match status" value="2"/>
</dbReference>
<dbReference type="InterPro" id="IPR051172">
    <property type="entry name" value="Chlamydia_OmcB"/>
</dbReference>
<dbReference type="PANTHER" id="PTHR34819">
    <property type="entry name" value="LARGE CYSTEINE-RICH PERIPLASMIC PROTEIN OMCB"/>
    <property type="match status" value="1"/>
</dbReference>
<accession>A0AAU0MW26</accession>
<evidence type="ECO:0000259" key="2">
    <source>
        <dbReference type="Pfam" id="PF01345"/>
    </source>
</evidence>
<dbReference type="InterPro" id="IPR026466">
    <property type="entry name" value="Fim_isopep_form_D2_dom"/>
</dbReference>
<reference evidence="3 4" key="1">
    <citation type="submission" date="2023-10" db="EMBL/GenBank/DDBJ databases">
        <title>Description of Microbulbifer bruguierae sp. nov., isolated from the sediments of mangrove plant Bruguiera sexangula and comparative genomic analyses of the genus Microbulbifer.</title>
        <authorList>
            <person name="Long M."/>
        </authorList>
    </citation>
    <scope>NUCLEOTIDE SEQUENCE [LARGE SCALE GENOMIC DNA]</scope>
    <source>
        <strain evidence="3 4">SPO729</strain>
    </source>
</reference>
<feature type="compositionally biased region" description="Polar residues" evidence="1">
    <location>
        <begin position="535"/>
        <end position="551"/>
    </location>
</feature>
<dbReference type="NCBIfam" id="TIGR01451">
    <property type="entry name" value="B_ant_repeat"/>
    <property type="match status" value="4"/>
</dbReference>
<dbReference type="PANTHER" id="PTHR34819:SF3">
    <property type="entry name" value="CELL SURFACE PROTEIN"/>
    <property type="match status" value="1"/>
</dbReference>
<dbReference type="SUPFAM" id="SSF117074">
    <property type="entry name" value="Hypothetical protein PA1324"/>
    <property type="match status" value="1"/>
</dbReference>
<organism evidence="3 4">
    <name type="scientific">Microbulbifer pacificus</name>
    <dbReference type="NCBI Taxonomy" id="407164"/>
    <lineage>
        <taxon>Bacteria</taxon>
        <taxon>Pseudomonadati</taxon>
        <taxon>Pseudomonadota</taxon>
        <taxon>Gammaproteobacteria</taxon>
        <taxon>Cellvibrionales</taxon>
        <taxon>Microbulbiferaceae</taxon>
        <taxon>Microbulbifer</taxon>
    </lineage>
</organism>
<dbReference type="NCBIfam" id="TIGR04226">
    <property type="entry name" value="RrgB_K2N_iso_D2"/>
    <property type="match status" value="1"/>
</dbReference>
<dbReference type="Pfam" id="PF01345">
    <property type="entry name" value="DUF11"/>
    <property type="match status" value="1"/>
</dbReference>
<feature type="domain" description="DUF11" evidence="2">
    <location>
        <begin position="1532"/>
        <end position="1644"/>
    </location>
</feature>
<dbReference type="Gene3D" id="2.60.40.740">
    <property type="match status" value="4"/>
</dbReference>
<dbReference type="Proteomes" id="UP001302477">
    <property type="component" value="Chromosome"/>
</dbReference>
<name>A0AAU0MW26_9GAMM</name>